<dbReference type="GO" id="GO:0003677">
    <property type="term" value="F:DNA binding"/>
    <property type="evidence" value="ECO:0007669"/>
    <property type="project" value="InterPro"/>
</dbReference>
<dbReference type="Gene3D" id="1.10.1740.10">
    <property type="match status" value="1"/>
</dbReference>
<reference evidence="8" key="1">
    <citation type="submission" date="2008-01" db="EMBL/GenBank/DDBJ databases">
        <title>Complete sequence of chromosome of Caulobacter sp. K31.</title>
        <authorList>
            <consortium name="US DOE Joint Genome Institute"/>
            <person name="Copeland A."/>
            <person name="Lucas S."/>
            <person name="Lapidus A."/>
            <person name="Barry K."/>
            <person name="Glavina del Rio T."/>
            <person name="Dalin E."/>
            <person name="Tice H."/>
            <person name="Pitluck S."/>
            <person name="Bruce D."/>
            <person name="Goodwin L."/>
            <person name="Thompson L.S."/>
            <person name="Brettin T."/>
            <person name="Detter J.C."/>
            <person name="Han C."/>
            <person name="Schmutz J."/>
            <person name="Larimer F."/>
            <person name="Land M."/>
            <person name="Hauser L."/>
            <person name="Kyrpides N."/>
            <person name="Kim E."/>
            <person name="Stephens C."/>
            <person name="Richardson P."/>
        </authorList>
    </citation>
    <scope>NUCLEOTIDE SEQUENCE [LARGE SCALE GENOMIC DNA]</scope>
    <source>
        <strain evidence="8">K31</strain>
    </source>
</reference>
<evidence type="ECO:0000256" key="2">
    <source>
        <dbReference type="ARBA" id="ARBA00023015"/>
    </source>
</evidence>
<evidence type="ECO:0000256" key="1">
    <source>
        <dbReference type="ARBA" id="ARBA00010641"/>
    </source>
</evidence>
<dbReference type="GO" id="GO:0006352">
    <property type="term" value="P:DNA-templated transcription initiation"/>
    <property type="evidence" value="ECO:0007669"/>
    <property type="project" value="InterPro"/>
</dbReference>
<accession>B0SVP0</accession>
<evidence type="ECO:0000259" key="7">
    <source>
        <dbReference type="Pfam" id="PF08281"/>
    </source>
</evidence>
<evidence type="ECO:0000256" key="4">
    <source>
        <dbReference type="ARBA" id="ARBA00023163"/>
    </source>
</evidence>
<feature type="domain" description="RNA polymerase sigma-70 region 2" evidence="6">
    <location>
        <begin position="18"/>
        <end position="79"/>
    </location>
</feature>
<dbReference type="InterPro" id="IPR013249">
    <property type="entry name" value="RNA_pol_sigma70_r4_t2"/>
</dbReference>
<evidence type="ECO:0000313" key="8">
    <source>
        <dbReference type="EMBL" id="ABZ71508.1"/>
    </source>
</evidence>
<dbReference type="SUPFAM" id="SSF88659">
    <property type="entry name" value="Sigma3 and sigma4 domains of RNA polymerase sigma factors"/>
    <property type="match status" value="1"/>
</dbReference>
<dbReference type="STRING" id="366602.Caul_2381"/>
<feature type="domain" description="RNA polymerase sigma factor 70 region 4 type 2" evidence="7">
    <location>
        <begin position="112"/>
        <end position="161"/>
    </location>
</feature>
<evidence type="ECO:0000259" key="6">
    <source>
        <dbReference type="Pfam" id="PF04542"/>
    </source>
</evidence>
<dbReference type="Gene3D" id="1.10.10.10">
    <property type="entry name" value="Winged helix-like DNA-binding domain superfamily/Winged helix DNA-binding domain"/>
    <property type="match status" value="1"/>
</dbReference>
<dbReference type="GO" id="GO:0016987">
    <property type="term" value="F:sigma factor activity"/>
    <property type="evidence" value="ECO:0007669"/>
    <property type="project" value="UniProtKB-KW"/>
</dbReference>
<dbReference type="InterPro" id="IPR014284">
    <property type="entry name" value="RNA_pol_sigma-70_dom"/>
</dbReference>
<dbReference type="AlphaFoldDB" id="B0SVP0"/>
<evidence type="ECO:0000256" key="5">
    <source>
        <dbReference type="SAM" id="MobiDB-lite"/>
    </source>
</evidence>
<dbReference type="HOGENOM" id="CLU_047691_12_2_5"/>
<protein>
    <submittedName>
        <fullName evidence="8">RNA polymerase, sigma-24 subunit, ECF subfamily</fullName>
    </submittedName>
</protein>
<dbReference type="SUPFAM" id="SSF88946">
    <property type="entry name" value="Sigma2 domain of RNA polymerase sigma factors"/>
    <property type="match status" value="1"/>
</dbReference>
<dbReference type="InterPro" id="IPR013325">
    <property type="entry name" value="RNA_pol_sigma_r2"/>
</dbReference>
<dbReference type="OrthoDB" id="7268940at2"/>
<keyword evidence="4" id="KW-0804">Transcription</keyword>
<evidence type="ECO:0000256" key="3">
    <source>
        <dbReference type="ARBA" id="ARBA00023082"/>
    </source>
</evidence>
<gene>
    <name evidence="8" type="ordered locus">Caul_2381</name>
</gene>
<dbReference type="InterPro" id="IPR013324">
    <property type="entry name" value="RNA_pol_sigma_r3/r4-like"/>
</dbReference>
<organism evidence="8">
    <name type="scientific">Caulobacter sp. (strain K31)</name>
    <dbReference type="NCBI Taxonomy" id="366602"/>
    <lineage>
        <taxon>Bacteria</taxon>
        <taxon>Pseudomonadati</taxon>
        <taxon>Pseudomonadota</taxon>
        <taxon>Alphaproteobacteria</taxon>
        <taxon>Caulobacterales</taxon>
        <taxon>Caulobacteraceae</taxon>
        <taxon>Caulobacter</taxon>
    </lineage>
</organism>
<proteinExistence type="inferred from homology"/>
<dbReference type="EMBL" id="CP000927">
    <property type="protein sequence ID" value="ABZ71508.1"/>
    <property type="molecule type" value="Genomic_DNA"/>
</dbReference>
<dbReference type="NCBIfam" id="TIGR02937">
    <property type="entry name" value="sigma70-ECF"/>
    <property type="match status" value="1"/>
</dbReference>
<dbReference type="PANTHER" id="PTHR43133">
    <property type="entry name" value="RNA POLYMERASE ECF-TYPE SIGMA FACTO"/>
    <property type="match status" value="1"/>
</dbReference>
<dbReference type="Pfam" id="PF08281">
    <property type="entry name" value="Sigma70_r4_2"/>
    <property type="match status" value="1"/>
</dbReference>
<dbReference type="InterPro" id="IPR036388">
    <property type="entry name" value="WH-like_DNA-bd_sf"/>
</dbReference>
<sequence>MSYLRDLDRWFIEEVLPHEPVYLAHARRFCGNADDAADLVQDAYAKLFGLETWRGLVSPKAYTLTMIRNLAIQRLRRARVVSIRQIAGLDAGELADEAPNAQRQTIDREQLRRLLKAVERLPDRCRQIVIMRRFEDKPPQEIARQLGLSLSTLEKRLARGMFLLSQAMEADVRAVAETPTSAEAGKKPGRRVRGD</sequence>
<dbReference type="CDD" id="cd06171">
    <property type="entry name" value="Sigma70_r4"/>
    <property type="match status" value="1"/>
</dbReference>
<dbReference type="eggNOG" id="COG1595">
    <property type="taxonomic scope" value="Bacteria"/>
</dbReference>
<dbReference type="InterPro" id="IPR007627">
    <property type="entry name" value="RNA_pol_sigma70_r2"/>
</dbReference>
<comment type="similarity">
    <text evidence="1">Belongs to the sigma-70 factor family. ECF subfamily.</text>
</comment>
<keyword evidence="3" id="KW-0731">Sigma factor</keyword>
<keyword evidence="2" id="KW-0805">Transcription regulation</keyword>
<name>B0SVP0_CAUSK</name>
<feature type="region of interest" description="Disordered" evidence="5">
    <location>
        <begin position="176"/>
        <end position="195"/>
    </location>
</feature>
<dbReference type="KEGG" id="cak:Caul_2381"/>
<dbReference type="InterPro" id="IPR039425">
    <property type="entry name" value="RNA_pol_sigma-70-like"/>
</dbReference>
<dbReference type="Pfam" id="PF04542">
    <property type="entry name" value="Sigma70_r2"/>
    <property type="match status" value="1"/>
</dbReference>
<dbReference type="PANTHER" id="PTHR43133:SF46">
    <property type="entry name" value="RNA POLYMERASE SIGMA-70 FACTOR ECF SUBFAMILY"/>
    <property type="match status" value="1"/>
</dbReference>